<feature type="domain" description="FHA" evidence="3">
    <location>
        <begin position="26"/>
        <end position="75"/>
    </location>
</feature>
<evidence type="ECO:0000313" key="4">
    <source>
        <dbReference type="EMBL" id="MEX0469338.1"/>
    </source>
</evidence>
<dbReference type="SUPFAM" id="SSF49879">
    <property type="entry name" value="SMAD/FHA domain"/>
    <property type="match status" value="1"/>
</dbReference>
<dbReference type="Gene3D" id="3.30.450.380">
    <property type="match status" value="1"/>
</dbReference>
<dbReference type="Gene3D" id="2.60.200.20">
    <property type="match status" value="1"/>
</dbReference>
<dbReference type="Gene3D" id="3.40.50.300">
    <property type="entry name" value="P-loop containing nucleotide triphosphate hydrolases"/>
    <property type="match status" value="1"/>
</dbReference>
<gene>
    <name evidence="4" type="ORF">V6X73_06330</name>
</gene>
<dbReference type="InterPro" id="IPR008984">
    <property type="entry name" value="SMAD_FHA_dom_sf"/>
</dbReference>
<proteinExistence type="inferred from homology"/>
<dbReference type="CDD" id="cd00060">
    <property type="entry name" value="FHA"/>
    <property type="match status" value="1"/>
</dbReference>
<evidence type="ECO:0000313" key="5">
    <source>
        <dbReference type="Proteomes" id="UP001556709"/>
    </source>
</evidence>
<dbReference type="SMART" id="SM00382">
    <property type="entry name" value="AAA"/>
    <property type="match status" value="1"/>
</dbReference>
<comment type="similarity">
    <text evidence="1">Belongs to the GSP E family.</text>
</comment>
<sequence>MKAMTLQITSPAGSSDTRDLPDDADLVIGASRRCQLRLTDGGIARRHAVLQIRERRCTLRALGHANRVVINGRPTRHCGPITPTDHILVGAYALQIDTPEANATHQTADVSDPASANRSQPDPDPERGALGYPDANQSNDQYHHIGAPSPALVERLRHEVAESLDLFQRDLVETLSAERIRQEAERIAWQLIENDALALGEDIDRAEAVALVVAETVGLGPIERLLADPAVTEVMVNGASSIYVERQGRLCPAGIRFSSEAALQNTLDRIVSPIGRRLDEGSPLVDARLPDGSRVNAVIPPLALNGPTITIRKAHNSHMTLDELTRAGAMTPAMAGLLIEAIKRRRNIVISGGTGSGKTTLLNALSGYIDGDERIITIEDSAELNLQQSHVVSLESRPANIEGSGAISIRDLVRNALRMRPDRIIVGECRGGEALDMLQAMNTGHDGSLTTAHANSPRDALSRLEVMCLMAGMDLPAQAIRDQIASAVDLIVQLSRFSDGSRRITHITELAGTEQATILTTELFRYQAREGNTTDGVTGFQWTGQHASFAAIRDPASGGLAT</sequence>
<dbReference type="InterPro" id="IPR001482">
    <property type="entry name" value="T2SS/T4SS_dom"/>
</dbReference>
<dbReference type="InterPro" id="IPR050921">
    <property type="entry name" value="T4SS_GSP_E_ATPase"/>
</dbReference>
<dbReference type="InterPro" id="IPR000253">
    <property type="entry name" value="FHA_dom"/>
</dbReference>
<protein>
    <submittedName>
        <fullName evidence="4">ATPase, T2SS/T4P/T4SS family</fullName>
    </submittedName>
</protein>
<dbReference type="InterPro" id="IPR003593">
    <property type="entry name" value="AAA+_ATPase"/>
</dbReference>
<name>A0ABV3TCJ3_9GAMM</name>
<dbReference type="Pfam" id="PF16697">
    <property type="entry name" value="Yop-YscD_cpl"/>
    <property type="match status" value="1"/>
</dbReference>
<reference evidence="4 5" key="1">
    <citation type="submission" date="2024-02" db="EMBL/GenBank/DDBJ databases">
        <title>New especies of Spiribacter isolated from saline water.</title>
        <authorList>
            <person name="Leon M.J."/>
            <person name="De La Haba R."/>
            <person name="Sanchez-Porro C."/>
            <person name="Ventosa A."/>
        </authorList>
    </citation>
    <scope>NUCLEOTIDE SEQUENCE [LARGE SCALE GENOMIC DNA]</scope>
    <source>
        <strain evidence="5">ag22IC6-390</strain>
    </source>
</reference>
<organism evidence="4 5">
    <name type="scientific">Spiribacter pallidus</name>
    <dbReference type="NCBI Taxonomy" id="1987936"/>
    <lineage>
        <taxon>Bacteria</taxon>
        <taxon>Pseudomonadati</taxon>
        <taxon>Pseudomonadota</taxon>
        <taxon>Gammaproteobacteria</taxon>
        <taxon>Chromatiales</taxon>
        <taxon>Ectothiorhodospiraceae</taxon>
        <taxon>Spiribacter</taxon>
    </lineage>
</organism>
<dbReference type="SUPFAM" id="SSF52540">
    <property type="entry name" value="P-loop containing nucleoside triphosphate hydrolases"/>
    <property type="match status" value="1"/>
</dbReference>
<evidence type="ECO:0000256" key="2">
    <source>
        <dbReference type="SAM" id="MobiDB-lite"/>
    </source>
</evidence>
<dbReference type="EMBL" id="JBAKFM010000002">
    <property type="protein sequence ID" value="MEX0469338.1"/>
    <property type="molecule type" value="Genomic_DNA"/>
</dbReference>
<evidence type="ECO:0000259" key="3">
    <source>
        <dbReference type="PROSITE" id="PS50006"/>
    </source>
</evidence>
<keyword evidence="5" id="KW-1185">Reference proteome</keyword>
<comment type="caution">
    <text evidence="4">The sequence shown here is derived from an EMBL/GenBank/DDBJ whole genome shotgun (WGS) entry which is preliminary data.</text>
</comment>
<dbReference type="Proteomes" id="UP001556709">
    <property type="component" value="Unassembled WGS sequence"/>
</dbReference>
<dbReference type="InterPro" id="IPR027417">
    <property type="entry name" value="P-loop_NTPase"/>
</dbReference>
<dbReference type="PROSITE" id="PS50006">
    <property type="entry name" value="FHA_DOMAIN"/>
    <property type="match status" value="1"/>
</dbReference>
<evidence type="ECO:0000256" key="1">
    <source>
        <dbReference type="ARBA" id="ARBA00006611"/>
    </source>
</evidence>
<dbReference type="PANTHER" id="PTHR30486:SF6">
    <property type="entry name" value="TYPE IV PILUS RETRACTATION ATPASE PILT"/>
    <property type="match status" value="1"/>
</dbReference>
<dbReference type="PANTHER" id="PTHR30486">
    <property type="entry name" value="TWITCHING MOTILITY PROTEIN PILT"/>
    <property type="match status" value="1"/>
</dbReference>
<feature type="compositionally biased region" description="Polar residues" evidence="2">
    <location>
        <begin position="103"/>
        <end position="120"/>
    </location>
</feature>
<feature type="region of interest" description="Disordered" evidence="2">
    <location>
        <begin position="103"/>
        <end position="144"/>
    </location>
</feature>
<dbReference type="RefSeq" id="WP_367958412.1">
    <property type="nucleotide sequence ID" value="NZ_JBAKFK010000002.1"/>
</dbReference>
<dbReference type="CDD" id="cd01130">
    <property type="entry name" value="VirB11-like_ATPase"/>
    <property type="match status" value="1"/>
</dbReference>
<dbReference type="InterPro" id="IPR032030">
    <property type="entry name" value="YscD_cytoplasmic_dom"/>
</dbReference>
<accession>A0ABV3TCJ3</accession>
<dbReference type="Pfam" id="PF00437">
    <property type="entry name" value="T2SSE"/>
    <property type="match status" value="1"/>
</dbReference>